<gene>
    <name evidence="1" type="ORF">WCD74_18455</name>
</gene>
<dbReference type="RefSeq" id="WP_337696334.1">
    <property type="nucleotide sequence ID" value="NZ_JBBEGN010000009.1"/>
</dbReference>
<keyword evidence="2" id="KW-1185">Reference proteome</keyword>
<proteinExistence type="predicted"/>
<evidence type="ECO:0000313" key="2">
    <source>
        <dbReference type="Proteomes" id="UP001385809"/>
    </source>
</evidence>
<accession>A0ABU8MR84</accession>
<evidence type="ECO:0000313" key="1">
    <source>
        <dbReference type="EMBL" id="MEJ2869756.1"/>
    </source>
</evidence>
<sequence length="81" mass="8946">MLVAVLIPLLLLVAAVLLERFESRVLDVGARRRPVRPPLRLESRPVAERHLKAVEPLVVDLTPADVVDVVDVVDRPLPKAS</sequence>
<protein>
    <recommendedName>
        <fullName evidence="3">Secreted protein</fullName>
    </recommendedName>
</protein>
<reference evidence="1 2" key="1">
    <citation type="submission" date="2024-03" db="EMBL/GenBank/DDBJ databases">
        <title>Actinomycetospora sp. OC33-EN08, a novel actinomycete isolated from wild orchid (Aerides multiflora).</title>
        <authorList>
            <person name="Suriyachadkun C."/>
        </authorList>
    </citation>
    <scope>NUCLEOTIDE SEQUENCE [LARGE SCALE GENOMIC DNA]</scope>
    <source>
        <strain evidence="1 2">OC33-EN08</strain>
    </source>
</reference>
<evidence type="ECO:0008006" key="3">
    <source>
        <dbReference type="Google" id="ProtNLM"/>
    </source>
</evidence>
<organism evidence="1 2">
    <name type="scientific">Actinomycetospora aurantiaca</name>
    <dbReference type="NCBI Taxonomy" id="3129233"/>
    <lineage>
        <taxon>Bacteria</taxon>
        <taxon>Bacillati</taxon>
        <taxon>Actinomycetota</taxon>
        <taxon>Actinomycetes</taxon>
        <taxon>Pseudonocardiales</taxon>
        <taxon>Pseudonocardiaceae</taxon>
        <taxon>Actinomycetospora</taxon>
    </lineage>
</organism>
<dbReference type="EMBL" id="JBBEGN010000009">
    <property type="protein sequence ID" value="MEJ2869756.1"/>
    <property type="molecule type" value="Genomic_DNA"/>
</dbReference>
<dbReference type="Proteomes" id="UP001385809">
    <property type="component" value="Unassembled WGS sequence"/>
</dbReference>
<comment type="caution">
    <text evidence="1">The sequence shown here is derived from an EMBL/GenBank/DDBJ whole genome shotgun (WGS) entry which is preliminary data.</text>
</comment>
<name>A0ABU8MR84_9PSEU</name>